<feature type="non-terminal residue" evidence="3">
    <location>
        <position position="136"/>
    </location>
</feature>
<evidence type="ECO:0000313" key="3">
    <source>
        <dbReference type="EMBL" id="EMF01873.1"/>
    </source>
</evidence>
<accession>M3B780</accession>
<comment type="caution">
    <text evidence="3">The sequence shown here is derived from an EMBL/GenBank/DDBJ whole genome shotgun (WGS) entry which is preliminary data.</text>
</comment>
<sequence>MRGWLRAGRLTALAALAVFGLAGEAAADDLEADATAGNSSLHAVVHHVPRLLPPHPPSHVRVRALGGAVRANVDDDGVRCLAVGAGVLRVTAHVRLGCQAQPPPAATAPAAPAPAAPAAPAPAAPAAPPAAAPPAA</sequence>
<evidence type="ECO:0000313" key="4">
    <source>
        <dbReference type="Proteomes" id="UP000011740"/>
    </source>
</evidence>
<organism evidence="3 4">
    <name type="scientific">Streptomyces mobaraensis (strain ATCC 29032 / DSM 40847 / JCM 4168 / NBRC 13819 / NCIMB 11159 / IPCR 16-22)</name>
    <dbReference type="NCBI Taxonomy" id="1223523"/>
    <lineage>
        <taxon>Bacteria</taxon>
        <taxon>Bacillati</taxon>
        <taxon>Actinomycetota</taxon>
        <taxon>Actinomycetes</taxon>
        <taxon>Kitasatosporales</taxon>
        <taxon>Streptomycetaceae</taxon>
        <taxon>Streptomyces</taxon>
    </lineage>
</organism>
<feature type="region of interest" description="Disordered" evidence="1">
    <location>
        <begin position="100"/>
        <end position="136"/>
    </location>
</feature>
<dbReference type="Proteomes" id="UP000011740">
    <property type="component" value="Unassembled WGS sequence"/>
</dbReference>
<proteinExistence type="predicted"/>
<feature type="compositionally biased region" description="Pro residues" evidence="1">
    <location>
        <begin position="101"/>
        <end position="136"/>
    </location>
</feature>
<keyword evidence="2" id="KW-0732">Signal</keyword>
<gene>
    <name evidence="3" type="ORF">H340_03614</name>
</gene>
<feature type="chain" id="PRO_5004031380" evidence="2">
    <location>
        <begin position="28"/>
        <end position="136"/>
    </location>
</feature>
<evidence type="ECO:0000256" key="2">
    <source>
        <dbReference type="SAM" id="SignalP"/>
    </source>
</evidence>
<dbReference type="EMBL" id="AORZ01000006">
    <property type="protein sequence ID" value="EMF01873.1"/>
    <property type="molecule type" value="Genomic_DNA"/>
</dbReference>
<protein>
    <submittedName>
        <fullName evidence="3">Uncharacterized protein</fullName>
    </submittedName>
</protein>
<name>M3B780_STRM1</name>
<feature type="signal peptide" evidence="2">
    <location>
        <begin position="1"/>
        <end position="27"/>
    </location>
</feature>
<reference evidence="3 4" key="1">
    <citation type="journal article" date="2013" name="Genome Announc.">
        <title>Whole-Genome Shotgun Assembly and Analysis of the Genome of Streptomyces mobaraensis DSM 40847, a Strain for Industrial Production of Microbial Transglutaminase.</title>
        <authorList>
            <person name="Yang H."/>
            <person name="He T."/>
            <person name="Wu W."/>
            <person name="Zhu W."/>
            <person name="Lu B."/>
            <person name="Sun W."/>
        </authorList>
    </citation>
    <scope>NUCLEOTIDE SEQUENCE [LARGE SCALE GENOMIC DNA]</scope>
    <source>
        <strain evidence="3 4">DSM 40847</strain>
    </source>
</reference>
<evidence type="ECO:0000256" key="1">
    <source>
        <dbReference type="SAM" id="MobiDB-lite"/>
    </source>
</evidence>
<dbReference type="AlphaFoldDB" id="M3B780"/>